<keyword evidence="2" id="KW-1185">Reference proteome</keyword>
<accession>A0A5N6AQ72</accession>
<gene>
    <name evidence="1" type="ORF">FH607_003825</name>
</gene>
<dbReference type="RefSeq" id="WP_139666142.1">
    <property type="nucleotide sequence ID" value="NZ_VDLY02000002.1"/>
</dbReference>
<organism evidence="1 2">
    <name type="scientific">Streptomyces mimosae</name>
    <dbReference type="NCBI Taxonomy" id="2586635"/>
    <lineage>
        <taxon>Bacteria</taxon>
        <taxon>Bacillati</taxon>
        <taxon>Actinomycetota</taxon>
        <taxon>Actinomycetes</taxon>
        <taxon>Kitasatosporales</taxon>
        <taxon>Streptomycetaceae</taxon>
        <taxon>Streptomyces</taxon>
    </lineage>
</organism>
<name>A0A5N6AQ72_9ACTN</name>
<evidence type="ECO:0000313" key="2">
    <source>
        <dbReference type="Proteomes" id="UP000314251"/>
    </source>
</evidence>
<dbReference type="Proteomes" id="UP000314251">
    <property type="component" value="Unassembled WGS sequence"/>
</dbReference>
<dbReference type="AlphaFoldDB" id="A0A5N6AQ72"/>
<dbReference type="OrthoDB" id="4462506at2"/>
<comment type="caution">
    <text evidence="1">The sequence shown here is derived from an EMBL/GenBank/DDBJ whole genome shotgun (WGS) entry which is preliminary data.</text>
</comment>
<sequence length="166" mass="17977">MTGGIRLATPYRDTSADQLRFTLAGPRRRALAVTETELGGVTVQLRLLGASHQVLAGPVSETLACLPAEPGEGPPHTVRRRIDGWEYAFDSTVRRCAPDELTERAAALRHRLAGEPAALHGVFPGSPDALTALLVRRSGPVITWLTWHVYPQAGQIVETTTRLEVP</sequence>
<reference evidence="1" key="1">
    <citation type="submission" date="2019-10" db="EMBL/GenBank/DDBJ databases">
        <title>Nonomuraea sp. nov., isolated from Phyllanthus amarus.</title>
        <authorList>
            <person name="Klykleung N."/>
            <person name="Tanasupawat S."/>
        </authorList>
    </citation>
    <scope>NUCLEOTIDE SEQUENCE [LARGE SCALE GENOMIC DNA]</scope>
    <source>
        <strain evidence="1">3MP-10</strain>
    </source>
</reference>
<evidence type="ECO:0000313" key="1">
    <source>
        <dbReference type="EMBL" id="KAB8169849.1"/>
    </source>
</evidence>
<dbReference type="EMBL" id="VDLY02000002">
    <property type="protein sequence ID" value="KAB8169849.1"/>
    <property type="molecule type" value="Genomic_DNA"/>
</dbReference>
<proteinExistence type="predicted"/>
<dbReference type="InterPro" id="IPR024486">
    <property type="entry name" value="DUF2617"/>
</dbReference>
<protein>
    <submittedName>
        <fullName evidence="1">DUF2617 family protein</fullName>
    </submittedName>
</protein>
<dbReference type="Pfam" id="PF10936">
    <property type="entry name" value="DUF2617"/>
    <property type="match status" value="1"/>
</dbReference>